<feature type="transmembrane region" description="Helical" evidence="6">
    <location>
        <begin position="78"/>
        <end position="96"/>
    </location>
</feature>
<dbReference type="Pfam" id="PF01810">
    <property type="entry name" value="LysE"/>
    <property type="match status" value="1"/>
</dbReference>
<accession>A0A1I3KTA4</accession>
<proteinExistence type="predicted"/>
<reference evidence="7 8" key="1">
    <citation type="submission" date="2016-10" db="EMBL/GenBank/DDBJ databases">
        <authorList>
            <person name="de Groot N.N."/>
        </authorList>
    </citation>
    <scope>NUCLEOTIDE SEQUENCE [LARGE SCALE GENOMIC DNA]</scope>
    <source>
        <strain evidence="7 8">CGMCC 1.11030</strain>
    </source>
</reference>
<dbReference type="STRING" id="1114924.SAMN05216258_10981"/>
<sequence length="214" mass="21612">MPLPVAPETLALFVPVALALNLTPGADMLFCLGQGARSGPAAGVSAAAGISAGSLVHATAAGVGLAALMAAHPVAFEVVRWAGVAYLVWLAFGAFRELARGEGLARGPAARAMRPAAAFRAGLLVNLLNPKMGIFVLALVPQFVRPEAGPILAQFLVFGAVLGIGGMAINGAVGLSAGHIGRALARSRRMTQAMQAATGTIFLALAARLAMQRA</sequence>
<feature type="transmembrane region" description="Helical" evidence="6">
    <location>
        <begin position="151"/>
        <end position="173"/>
    </location>
</feature>
<keyword evidence="8" id="KW-1185">Reference proteome</keyword>
<dbReference type="PIRSF" id="PIRSF006324">
    <property type="entry name" value="LeuE"/>
    <property type="match status" value="1"/>
</dbReference>
<evidence type="ECO:0000256" key="5">
    <source>
        <dbReference type="ARBA" id="ARBA00023136"/>
    </source>
</evidence>
<dbReference type="OrthoDB" id="9807053at2"/>
<feature type="transmembrane region" description="Helical" evidence="6">
    <location>
        <begin position="44"/>
        <end position="72"/>
    </location>
</feature>
<comment type="subcellular location">
    <subcellularLocation>
        <location evidence="1">Cell membrane</location>
        <topology evidence="1">Multi-pass membrane protein</topology>
    </subcellularLocation>
</comment>
<name>A0A1I3KTA4_9RHOB</name>
<feature type="transmembrane region" description="Helical" evidence="6">
    <location>
        <begin position="12"/>
        <end position="32"/>
    </location>
</feature>
<evidence type="ECO:0000256" key="2">
    <source>
        <dbReference type="ARBA" id="ARBA00022475"/>
    </source>
</evidence>
<evidence type="ECO:0000256" key="1">
    <source>
        <dbReference type="ARBA" id="ARBA00004651"/>
    </source>
</evidence>
<evidence type="ECO:0000313" key="7">
    <source>
        <dbReference type="EMBL" id="SFI75588.1"/>
    </source>
</evidence>
<keyword evidence="3 6" id="KW-0812">Transmembrane</keyword>
<dbReference type="InterPro" id="IPR001123">
    <property type="entry name" value="LeuE-type"/>
</dbReference>
<feature type="transmembrane region" description="Helical" evidence="6">
    <location>
        <begin position="117"/>
        <end position="139"/>
    </location>
</feature>
<gene>
    <name evidence="7" type="ORF">SAMN05216258_10981</name>
</gene>
<keyword evidence="2" id="KW-1003">Cell membrane</keyword>
<evidence type="ECO:0000256" key="4">
    <source>
        <dbReference type="ARBA" id="ARBA00022989"/>
    </source>
</evidence>
<evidence type="ECO:0000256" key="3">
    <source>
        <dbReference type="ARBA" id="ARBA00022692"/>
    </source>
</evidence>
<dbReference type="EMBL" id="FOQH01000009">
    <property type="protein sequence ID" value="SFI75588.1"/>
    <property type="molecule type" value="Genomic_DNA"/>
</dbReference>
<feature type="transmembrane region" description="Helical" evidence="6">
    <location>
        <begin position="193"/>
        <end position="211"/>
    </location>
</feature>
<keyword evidence="4 6" id="KW-1133">Transmembrane helix</keyword>
<protein>
    <submittedName>
        <fullName evidence="7">Threonine/homoserine/homoserine lactone efflux protein</fullName>
    </submittedName>
</protein>
<organism evidence="7 8">
    <name type="scientific">Albimonas pacifica</name>
    <dbReference type="NCBI Taxonomy" id="1114924"/>
    <lineage>
        <taxon>Bacteria</taxon>
        <taxon>Pseudomonadati</taxon>
        <taxon>Pseudomonadota</taxon>
        <taxon>Alphaproteobacteria</taxon>
        <taxon>Rhodobacterales</taxon>
        <taxon>Paracoccaceae</taxon>
        <taxon>Albimonas</taxon>
    </lineage>
</organism>
<dbReference type="AlphaFoldDB" id="A0A1I3KTA4"/>
<dbReference type="PANTHER" id="PTHR30086">
    <property type="entry name" value="ARGININE EXPORTER PROTEIN ARGO"/>
    <property type="match status" value="1"/>
</dbReference>
<dbReference type="GO" id="GO:0005886">
    <property type="term" value="C:plasma membrane"/>
    <property type="evidence" value="ECO:0007669"/>
    <property type="project" value="UniProtKB-SubCell"/>
</dbReference>
<keyword evidence="5 6" id="KW-0472">Membrane</keyword>
<dbReference type="GO" id="GO:0015171">
    <property type="term" value="F:amino acid transmembrane transporter activity"/>
    <property type="evidence" value="ECO:0007669"/>
    <property type="project" value="TreeGrafter"/>
</dbReference>
<dbReference type="PANTHER" id="PTHR30086:SF20">
    <property type="entry name" value="ARGININE EXPORTER PROTEIN ARGO-RELATED"/>
    <property type="match status" value="1"/>
</dbReference>
<dbReference type="Proteomes" id="UP000199377">
    <property type="component" value="Unassembled WGS sequence"/>
</dbReference>
<dbReference type="RefSeq" id="WP_092862423.1">
    <property type="nucleotide sequence ID" value="NZ_FOQH01000009.1"/>
</dbReference>
<evidence type="ECO:0000256" key="6">
    <source>
        <dbReference type="SAM" id="Phobius"/>
    </source>
</evidence>
<evidence type="ECO:0000313" key="8">
    <source>
        <dbReference type="Proteomes" id="UP000199377"/>
    </source>
</evidence>